<keyword evidence="5" id="KW-0808">Transferase</keyword>
<evidence type="ECO:0000256" key="2">
    <source>
        <dbReference type="ARBA" id="ARBA00022771"/>
    </source>
</evidence>
<dbReference type="InterPro" id="IPR002694">
    <property type="entry name" value="Znf_CHC2"/>
</dbReference>
<dbReference type="AlphaFoldDB" id="A0A2L1U7P2"/>
<evidence type="ECO:0000313" key="6">
    <source>
        <dbReference type="Proteomes" id="UP000239833"/>
    </source>
</evidence>
<dbReference type="PANTHER" id="PTHR30313">
    <property type="entry name" value="DNA PRIMASE"/>
    <property type="match status" value="1"/>
</dbReference>
<name>A0A2L1U7P2_9BACL</name>
<dbReference type="Pfam" id="PF01807">
    <property type="entry name" value="Zn_ribbon_DnaG"/>
    <property type="match status" value="1"/>
</dbReference>
<dbReference type="GO" id="GO:0003677">
    <property type="term" value="F:DNA binding"/>
    <property type="evidence" value="ECO:0007669"/>
    <property type="project" value="InterPro"/>
</dbReference>
<dbReference type="EC" id="2.7.7.-" evidence="5"/>
<dbReference type="InterPro" id="IPR013264">
    <property type="entry name" value="DNAG_N"/>
</dbReference>
<dbReference type="GO" id="GO:0006269">
    <property type="term" value="P:DNA replication, synthesis of primer"/>
    <property type="evidence" value="ECO:0007669"/>
    <property type="project" value="TreeGrafter"/>
</dbReference>
<dbReference type="SMART" id="SM00400">
    <property type="entry name" value="ZnF_CHCC"/>
    <property type="match status" value="1"/>
</dbReference>
<dbReference type="GO" id="GO:0005737">
    <property type="term" value="C:cytoplasm"/>
    <property type="evidence" value="ECO:0007669"/>
    <property type="project" value="TreeGrafter"/>
</dbReference>
<keyword evidence="5" id="KW-0614">Plasmid</keyword>
<evidence type="ECO:0000256" key="1">
    <source>
        <dbReference type="ARBA" id="ARBA00022723"/>
    </source>
</evidence>
<dbReference type="Gene3D" id="3.40.1360.10">
    <property type="match status" value="1"/>
</dbReference>
<keyword evidence="1" id="KW-0479">Metal-binding</keyword>
<dbReference type="InterPro" id="IPR036977">
    <property type="entry name" value="DNA_primase_Znf_CHC2"/>
</dbReference>
<evidence type="ECO:0000313" key="5">
    <source>
        <dbReference type="EMBL" id="AVF28933.1"/>
    </source>
</evidence>
<gene>
    <name evidence="5" type="primary">dnaG</name>
    <name evidence="5" type="ORF">ERICIII_04931</name>
</gene>
<dbReference type="Pfam" id="PF13155">
    <property type="entry name" value="Toprim_2"/>
    <property type="match status" value="1"/>
</dbReference>
<dbReference type="Gene3D" id="3.90.580.10">
    <property type="entry name" value="Zinc finger, CHC2-type domain"/>
    <property type="match status" value="1"/>
</dbReference>
<dbReference type="InterPro" id="IPR050219">
    <property type="entry name" value="DnaG_primase"/>
</dbReference>
<feature type="domain" description="Zinc finger CHC2-type" evidence="4">
    <location>
        <begin position="53"/>
        <end position="92"/>
    </location>
</feature>
<evidence type="ECO:0000259" key="4">
    <source>
        <dbReference type="SMART" id="SM00400"/>
    </source>
</evidence>
<dbReference type="GeneID" id="64221088"/>
<organism evidence="5 6">
    <name type="scientific">Paenibacillus larvae subsp. larvae</name>
    <dbReference type="NCBI Taxonomy" id="147375"/>
    <lineage>
        <taxon>Bacteria</taxon>
        <taxon>Bacillati</taxon>
        <taxon>Bacillota</taxon>
        <taxon>Bacilli</taxon>
        <taxon>Bacillales</taxon>
        <taxon>Paenibacillaceae</taxon>
        <taxon>Paenibacillus</taxon>
    </lineage>
</organism>
<reference evidence="6" key="1">
    <citation type="submission" date="2017-02" db="EMBL/GenBank/DDBJ databases">
        <title>Delineation of Paenibacillus larvae strains originating from foulbrood outbreaks.</title>
        <authorList>
            <person name="Beims H."/>
            <person name="Bunk B."/>
            <person name="Sproeer C."/>
            <person name="Mohr K.I."/>
            <person name="Pradella S."/>
            <person name="Guenther G."/>
            <person name="Rohde M."/>
            <person name="von der Ohe W."/>
            <person name="Steinert M."/>
        </authorList>
    </citation>
    <scope>NUCLEOTIDE SEQUENCE [LARGE SCALE GENOMIC DNA]</scope>
    <source>
        <strain evidence="6">Eric_III</strain>
        <plasmid evidence="6">Plasmid unnamed2</plasmid>
    </source>
</reference>
<dbReference type="RefSeq" id="WP_077997732.1">
    <property type="nucleotide sequence ID" value="NZ_CP019657.1"/>
</dbReference>
<accession>A0A2L1U7P2</accession>
<geneLocation type="plasmid" evidence="5">
    <name>unnamed2</name>
</geneLocation>
<dbReference type="EMBL" id="CP019657">
    <property type="protein sequence ID" value="AVF28933.1"/>
    <property type="molecule type" value="Genomic_DNA"/>
</dbReference>
<protein>
    <submittedName>
        <fullName evidence="5">DNA primase DnaG</fullName>
        <ecNumber evidence="5">2.7.7.-</ecNumber>
    </submittedName>
</protein>
<keyword evidence="5" id="KW-0548">Nucleotidyltransferase</keyword>
<dbReference type="GO" id="GO:0008270">
    <property type="term" value="F:zinc ion binding"/>
    <property type="evidence" value="ECO:0007669"/>
    <property type="project" value="UniProtKB-KW"/>
</dbReference>
<proteinExistence type="predicted"/>
<keyword evidence="2" id="KW-0863">Zinc-finger</keyword>
<keyword evidence="3" id="KW-0862">Zinc</keyword>
<dbReference type="SUPFAM" id="SSF56731">
    <property type="entry name" value="DNA primase core"/>
    <property type="match status" value="1"/>
</dbReference>
<dbReference type="Gene3D" id="3.90.980.10">
    <property type="entry name" value="DNA primase, catalytic core, N-terminal domain"/>
    <property type="match status" value="1"/>
</dbReference>
<dbReference type="PANTHER" id="PTHR30313:SF2">
    <property type="entry name" value="DNA PRIMASE"/>
    <property type="match status" value="1"/>
</dbReference>
<dbReference type="Proteomes" id="UP000239833">
    <property type="component" value="Plasmid unnamed2"/>
</dbReference>
<dbReference type="SUPFAM" id="SSF57783">
    <property type="entry name" value="Zinc beta-ribbon"/>
    <property type="match status" value="1"/>
</dbReference>
<dbReference type="InterPro" id="IPR037068">
    <property type="entry name" value="DNA_primase_core_N_sf"/>
</dbReference>
<dbReference type="Pfam" id="PF08275">
    <property type="entry name" value="DNAG_N"/>
    <property type="match status" value="1"/>
</dbReference>
<sequence>MKYESEFIDQLLRAVNLSDFMRDHGIQVSYRSGKNDFFISDWCCNKTDYDNGRINKEKQLYGCRVCGQTGNAINFLRNKYNYSFDQAIRALADYTNTEMPSEDPSEFQLRKRKYLALRLAANFYAQFDHPYLPSRGISKKVLKRVRAGYAPGGKVLRKYLEGKGFSEKELLDFALINMRGLDTFFNRAIIPIFRNGKIVDLYGRSTEDAKLKHLYLYGGKFLNGIDRVDPNKMVYMYEAAIDRLVAESYGLDNGVDPGGAKKFSICHARMLKAKGVTSIAILYDGDKAGLDGAEVAGGFLAKENIKVIIVELPEETDPADIISQHGLNGLLPYTRNAKPYETFKAFRTLDEIPLEVIQVYIDKVEKRRKGK</sequence>
<evidence type="ECO:0000256" key="3">
    <source>
        <dbReference type="ARBA" id="ARBA00022833"/>
    </source>
</evidence>
<dbReference type="GO" id="GO:0003899">
    <property type="term" value="F:DNA-directed RNA polymerase activity"/>
    <property type="evidence" value="ECO:0007669"/>
    <property type="project" value="InterPro"/>
</dbReference>